<dbReference type="Pfam" id="PF21349">
    <property type="entry name" value="RUBY_RBDX"/>
    <property type="match status" value="1"/>
</dbReference>
<keyword evidence="4" id="KW-1185">Reference proteome</keyword>
<evidence type="ECO:0000256" key="1">
    <source>
        <dbReference type="ARBA" id="ARBA00001965"/>
    </source>
</evidence>
<evidence type="ECO:0000259" key="2">
    <source>
        <dbReference type="PROSITE" id="PS50903"/>
    </source>
</evidence>
<dbReference type="InterPro" id="IPR024934">
    <property type="entry name" value="Rubredoxin-like_dom"/>
</dbReference>
<dbReference type="NCBIfam" id="NF045720">
    <property type="entry name" value="rubredox_RCKP"/>
    <property type="match status" value="1"/>
</dbReference>
<dbReference type="SUPFAM" id="SSF57802">
    <property type="entry name" value="Rubredoxin-like"/>
    <property type="match status" value="1"/>
</dbReference>
<accession>A0A1M5TRE2</accession>
<reference evidence="3 4" key="1">
    <citation type="submission" date="2016-11" db="EMBL/GenBank/DDBJ databases">
        <authorList>
            <person name="Jaros S."/>
            <person name="Januszkiewicz K."/>
            <person name="Wedrychowicz H."/>
        </authorList>
    </citation>
    <scope>NUCLEOTIDE SEQUENCE [LARGE SCALE GENOMIC DNA]</scope>
    <source>
        <strain evidence="3 4">DSM 3089</strain>
    </source>
</reference>
<dbReference type="Gene3D" id="2.20.28.10">
    <property type="match status" value="1"/>
</dbReference>
<dbReference type="GO" id="GO:0005506">
    <property type="term" value="F:iron ion binding"/>
    <property type="evidence" value="ECO:0007669"/>
    <property type="project" value="InterPro"/>
</dbReference>
<name>A0A1M5TRE2_9CLOT</name>
<dbReference type="InterPro" id="IPR054685">
    <property type="entry name" value="Rubredox_RCKP"/>
</dbReference>
<comment type="cofactor">
    <cofactor evidence="1">
        <name>Fe(3+)</name>
        <dbReference type="ChEBI" id="CHEBI:29034"/>
    </cofactor>
</comment>
<dbReference type="EMBL" id="FQXP01000003">
    <property type="protein sequence ID" value="SHH53238.1"/>
    <property type="molecule type" value="Genomic_DNA"/>
</dbReference>
<sequence>MAIWKCSVCGETKEGRCRPAKCPKCEAPKDKFIKEEVKESK</sequence>
<organism evidence="3 4">
    <name type="scientific">Clostridium collagenovorans DSM 3089</name>
    <dbReference type="NCBI Taxonomy" id="1121306"/>
    <lineage>
        <taxon>Bacteria</taxon>
        <taxon>Bacillati</taxon>
        <taxon>Bacillota</taxon>
        <taxon>Clostridia</taxon>
        <taxon>Eubacteriales</taxon>
        <taxon>Clostridiaceae</taxon>
        <taxon>Clostridium</taxon>
    </lineage>
</organism>
<gene>
    <name evidence="3" type="ORF">SAMN02745196_00684</name>
</gene>
<protein>
    <recommendedName>
        <fullName evidence="2">Rubredoxin-like domain-containing protein</fullName>
    </recommendedName>
</protein>
<proteinExistence type="predicted"/>
<dbReference type="PROSITE" id="PS50903">
    <property type="entry name" value="RUBREDOXIN_LIKE"/>
    <property type="match status" value="1"/>
</dbReference>
<dbReference type="RefSeq" id="WP_072830050.1">
    <property type="nucleotide sequence ID" value="NZ_FQXP01000003.1"/>
</dbReference>
<evidence type="ECO:0000313" key="4">
    <source>
        <dbReference type="Proteomes" id="UP000184526"/>
    </source>
</evidence>
<feature type="domain" description="Rubredoxin-like" evidence="2">
    <location>
        <begin position="1"/>
        <end position="35"/>
    </location>
</feature>
<dbReference type="STRING" id="1121306.SAMN02745196_00684"/>
<dbReference type="OrthoDB" id="9799749at2"/>
<dbReference type="InterPro" id="IPR048574">
    <property type="entry name" value="RUBY_RBDX"/>
</dbReference>
<dbReference type="Proteomes" id="UP000184526">
    <property type="component" value="Unassembled WGS sequence"/>
</dbReference>
<evidence type="ECO:0000313" key="3">
    <source>
        <dbReference type="EMBL" id="SHH53238.1"/>
    </source>
</evidence>
<dbReference type="AlphaFoldDB" id="A0A1M5TRE2"/>